<evidence type="ECO:0000313" key="3">
    <source>
        <dbReference type="Proteomes" id="UP000020595"/>
    </source>
</evidence>
<dbReference type="Pfam" id="PF10097">
    <property type="entry name" value="DUF2335"/>
    <property type="match status" value="1"/>
</dbReference>
<dbReference type="InterPro" id="IPR019284">
    <property type="entry name" value="RP532"/>
</dbReference>
<accession>A0A009HTT5</accession>
<feature type="transmembrane region" description="Helical" evidence="1">
    <location>
        <begin position="91"/>
        <end position="114"/>
    </location>
</feature>
<comment type="caution">
    <text evidence="2">The sequence shown here is derived from an EMBL/GenBank/DDBJ whole genome shotgun (WGS) entry which is preliminary data.</text>
</comment>
<evidence type="ECO:0000313" key="2">
    <source>
        <dbReference type="EMBL" id="EXB06430.1"/>
    </source>
</evidence>
<dbReference type="PATRIC" id="fig|1310613.3.peg.1335"/>
<reference evidence="2 3" key="1">
    <citation type="submission" date="2014-02" db="EMBL/GenBank/DDBJ databases">
        <title>Comparative genomics and transcriptomics to identify genetic mechanisms underlying the emergence of carbapenem resistant Acinetobacter baumannii (CRAb).</title>
        <authorList>
            <person name="Harris A.D."/>
            <person name="Johnson K.J."/>
            <person name="George J."/>
            <person name="Shefchek K."/>
            <person name="Daugherty S.C."/>
            <person name="Parankush S."/>
            <person name="Sadzewicz L."/>
            <person name="Tallon L."/>
            <person name="Sengamalay N."/>
            <person name="Hazen T.H."/>
            <person name="Rasko D.A."/>
        </authorList>
    </citation>
    <scope>NUCLEOTIDE SEQUENCE [LARGE SCALE GENOMIC DNA]</scope>
    <source>
        <strain evidence="2 3">1295743</strain>
    </source>
</reference>
<dbReference type="AlphaFoldDB" id="A0A009HTT5"/>
<evidence type="ECO:0008006" key="4">
    <source>
        <dbReference type="Google" id="ProtNLM"/>
    </source>
</evidence>
<keyword evidence="1" id="KW-1133">Transmembrane helix</keyword>
<evidence type="ECO:0000256" key="1">
    <source>
        <dbReference type="SAM" id="Phobius"/>
    </source>
</evidence>
<keyword evidence="1" id="KW-0472">Membrane</keyword>
<dbReference type="EMBL" id="JEWH01000012">
    <property type="protein sequence ID" value="EXB06430.1"/>
    <property type="molecule type" value="Genomic_DNA"/>
</dbReference>
<keyword evidence="1" id="KW-0812">Transmembrane</keyword>
<proteinExistence type="predicted"/>
<dbReference type="RefSeq" id="WP_004834152.1">
    <property type="nucleotide sequence ID" value="NZ_JEWH01000012.1"/>
</dbReference>
<organism evidence="2 3">
    <name type="scientific">Acinetobacter baumannii (strain 1295743)</name>
    <dbReference type="NCBI Taxonomy" id="1310613"/>
    <lineage>
        <taxon>Bacteria</taxon>
        <taxon>Pseudomonadati</taxon>
        <taxon>Pseudomonadota</taxon>
        <taxon>Gammaproteobacteria</taxon>
        <taxon>Moraxellales</taxon>
        <taxon>Moraxellaceae</taxon>
        <taxon>Acinetobacter</taxon>
        <taxon>Acinetobacter calcoaceticus/baumannii complex</taxon>
    </lineage>
</organism>
<protein>
    <recommendedName>
        <fullName evidence="4">DUF2335 domain-containing protein</fullName>
    </recommendedName>
</protein>
<name>A0A009HTT5_ACIB9</name>
<sequence length="156" mass="17132">MSQHRRTKRGIATKNGNDVSVAVEEAESYSPYPPPDLVKAFEEIQPGLASRLMQIVENEQTMSHEVARHQMAENKRINTANIENQKHNSQLFLLGLIFGVLIGIGILCVAVYALYAGYPWVATAAFSTLAAILVILVLRKVPASNGEQTSKPTTQK</sequence>
<feature type="transmembrane region" description="Helical" evidence="1">
    <location>
        <begin position="120"/>
        <end position="138"/>
    </location>
</feature>
<dbReference type="Proteomes" id="UP000020595">
    <property type="component" value="Unassembled WGS sequence"/>
</dbReference>
<gene>
    <name evidence="2" type="ORF">J512_1391</name>
</gene>